<evidence type="ECO:0000313" key="2">
    <source>
        <dbReference type="EMBL" id="KAJ7620084.1"/>
    </source>
</evidence>
<dbReference type="Proteomes" id="UP001221142">
    <property type="component" value="Unassembled WGS sequence"/>
</dbReference>
<feature type="region of interest" description="Disordered" evidence="1">
    <location>
        <begin position="108"/>
        <end position="139"/>
    </location>
</feature>
<feature type="compositionally biased region" description="Basic and acidic residues" evidence="1">
    <location>
        <begin position="356"/>
        <end position="373"/>
    </location>
</feature>
<feature type="region of interest" description="Disordered" evidence="1">
    <location>
        <begin position="334"/>
        <end position="373"/>
    </location>
</feature>
<dbReference type="AlphaFoldDB" id="A0AAD7BG12"/>
<feature type="compositionally biased region" description="Polar residues" evidence="1">
    <location>
        <begin position="121"/>
        <end position="132"/>
    </location>
</feature>
<comment type="caution">
    <text evidence="2">The sequence shown here is derived from an EMBL/GenBank/DDBJ whole genome shotgun (WGS) entry which is preliminary data.</text>
</comment>
<reference evidence="2" key="1">
    <citation type="submission" date="2023-03" db="EMBL/GenBank/DDBJ databases">
        <title>Massive genome expansion in bonnet fungi (Mycena s.s.) driven by repeated elements and novel gene families across ecological guilds.</title>
        <authorList>
            <consortium name="Lawrence Berkeley National Laboratory"/>
            <person name="Harder C.B."/>
            <person name="Miyauchi S."/>
            <person name="Viragh M."/>
            <person name="Kuo A."/>
            <person name="Thoen E."/>
            <person name="Andreopoulos B."/>
            <person name="Lu D."/>
            <person name="Skrede I."/>
            <person name="Drula E."/>
            <person name="Henrissat B."/>
            <person name="Morin E."/>
            <person name="Kohler A."/>
            <person name="Barry K."/>
            <person name="LaButti K."/>
            <person name="Morin E."/>
            <person name="Salamov A."/>
            <person name="Lipzen A."/>
            <person name="Mereny Z."/>
            <person name="Hegedus B."/>
            <person name="Baldrian P."/>
            <person name="Stursova M."/>
            <person name="Weitz H."/>
            <person name="Taylor A."/>
            <person name="Grigoriev I.V."/>
            <person name="Nagy L.G."/>
            <person name="Martin F."/>
            <person name="Kauserud H."/>
        </authorList>
    </citation>
    <scope>NUCLEOTIDE SEQUENCE</scope>
    <source>
        <strain evidence="2">9284</strain>
    </source>
</reference>
<dbReference type="EMBL" id="JARKIF010000017">
    <property type="protein sequence ID" value="KAJ7620084.1"/>
    <property type="molecule type" value="Genomic_DNA"/>
</dbReference>
<protein>
    <submittedName>
        <fullName evidence="2">Uncharacterized protein</fullName>
    </submittedName>
</protein>
<gene>
    <name evidence="2" type="ORF">FB45DRAFT_1094042</name>
</gene>
<keyword evidence="3" id="KW-1185">Reference proteome</keyword>
<proteinExistence type="predicted"/>
<organism evidence="2 3">
    <name type="scientific">Roridomyces roridus</name>
    <dbReference type="NCBI Taxonomy" id="1738132"/>
    <lineage>
        <taxon>Eukaryota</taxon>
        <taxon>Fungi</taxon>
        <taxon>Dikarya</taxon>
        <taxon>Basidiomycota</taxon>
        <taxon>Agaricomycotina</taxon>
        <taxon>Agaricomycetes</taxon>
        <taxon>Agaricomycetidae</taxon>
        <taxon>Agaricales</taxon>
        <taxon>Marasmiineae</taxon>
        <taxon>Mycenaceae</taxon>
        <taxon>Roridomyces</taxon>
    </lineage>
</organism>
<accession>A0AAD7BG12</accession>
<evidence type="ECO:0000313" key="3">
    <source>
        <dbReference type="Proteomes" id="UP001221142"/>
    </source>
</evidence>
<evidence type="ECO:0000256" key="1">
    <source>
        <dbReference type="SAM" id="MobiDB-lite"/>
    </source>
</evidence>
<name>A0AAD7BG12_9AGAR</name>
<sequence>MSFFTRLSAFIKATLLYIRSLIPRPFGVHIRHAILLSVTDVEKQIVADIPEMKNRVFDIEMGVLDSSAITPQEDIVTLPTLKSIPPLKSVIQQVVPFFPLGDVTNAPRTPPRRLAFKGNEENISPTRSQTPRKPTPLRRMPRYLNFTGNSPLEVSPAKASLKSSCSSMTPFPLDGSPRGFKTSTPVVGPLRLEAGLANTSNRSLNLAVRIRSAIYGRKADDDDDESLAARDLFNCDSICSGAALDGVLKLIQDLDEEQDYGTPVRIQSTSYSPSKGSPSMLPYLRGRSLSFASTLSNSSSGAFDDLLASIERKLPGNEWHDIVQFSDSVESLEEEAHWSDVVSEPTPKKTNNAHPDSQKTAENRQNSREKIEA</sequence>